<dbReference type="GO" id="GO:0046983">
    <property type="term" value="F:protein dimerization activity"/>
    <property type="evidence" value="ECO:0007669"/>
    <property type="project" value="InterPro"/>
</dbReference>
<evidence type="ECO:0000256" key="4">
    <source>
        <dbReference type="ARBA" id="ARBA00022833"/>
    </source>
</evidence>
<feature type="domain" description="HAT C-terminal dimerisation" evidence="7">
    <location>
        <begin position="425"/>
        <end position="508"/>
    </location>
</feature>
<proteinExistence type="predicted"/>
<evidence type="ECO:0000256" key="2">
    <source>
        <dbReference type="ARBA" id="ARBA00022723"/>
    </source>
</evidence>
<organism evidence="8 9">
    <name type="scientific">Rhizoctonia solani</name>
    <dbReference type="NCBI Taxonomy" id="456999"/>
    <lineage>
        <taxon>Eukaryota</taxon>
        <taxon>Fungi</taxon>
        <taxon>Dikarya</taxon>
        <taxon>Basidiomycota</taxon>
        <taxon>Agaricomycotina</taxon>
        <taxon>Agaricomycetes</taxon>
        <taxon>Cantharellales</taxon>
        <taxon>Ceratobasidiaceae</taxon>
        <taxon>Rhizoctonia</taxon>
    </lineage>
</organism>
<dbReference type="GO" id="GO:0008270">
    <property type="term" value="F:zinc ion binding"/>
    <property type="evidence" value="ECO:0007669"/>
    <property type="project" value="UniProtKB-KW"/>
</dbReference>
<dbReference type="InterPro" id="IPR052035">
    <property type="entry name" value="ZnF_BED_domain_contain"/>
</dbReference>
<keyword evidence="2" id="KW-0479">Metal-binding</keyword>
<evidence type="ECO:0000313" key="9">
    <source>
        <dbReference type="Proteomes" id="UP000602905"/>
    </source>
</evidence>
<keyword evidence="5" id="KW-0539">Nucleus</keyword>
<reference evidence="8" key="1">
    <citation type="submission" date="2020-09" db="EMBL/GenBank/DDBJ databases">
        <title>Comparative genome analyses of four rice-infecting Rhizoctonia solani isolates reveal extensive enrichment of homogalacturonan modification genes.</title>
        <authorList>
            <person name="Lee D.-Y."/>
            <person name="Jeon J."/>
            <person name="Kim K.-T."/>
            <person name="Cheong K."/>
            <person name="Song H."/>
            <person name="Choi G."/>
            <person name="Ko J."/>
            <person name="Opiyo S.O."/>
            <person name="Zuo S."/>
            <person name="Madhav S."/>
            <person name="Lee Y.-H."/>
            <person name="Wang G.-L."/>
        </authorList>
    </citation>
    <scope>NUCLEOTIDE SEQUENCE</scope>
    <source>
        <strain evidence="8">AG1-IA WGL</strain>
    </source>
</reference>
<name>A0A8H7HZI1_9AGAM</name>
<comment type="subcellular location">
    <subcellularLocation>
        <location evidence="1">Nucleus</location>
    </subcellularLocation>
</comment>
<evidence type="ECO:0000256" key="5">
    <source>
        <dbReference type="ARBA" id="ARBA00023242"/>
    </source>
</evidence>
<evidence type="ECO:0000259" key="7">
    <source>
        <dbReference type="Pfam" id="PF05699"/>
    </source>
</evidence>
<comment type="caution">
    <text evidence="8">The sequence shown here is derived from an EMBL/GenBank/DDBJ whole genome shotgun (WGS) entry which is preliminary data.</text>
</comment>
<dbReference type="Proteomes" id="UP000602905">
    <property type="component" value="Unassembled WGS sequence"/>
</dbReference>
<keyword evidence="3" id="KW-0863">Zinc-finger</keyword>
<feature type="region of interest" description="Disordered" evidence="6">
    <location>
        <begin position="523"/>
        <end position="546"/>
    </location>
</feature>
<evidence type="ECO:0000256" key="1">
    <source>
        <dbReference type="ARBA" id="ARBA00004123"/>
    </source>
</evidence>
<gene>
    <name evidence="8" type="ORF">RHS03_00300</name>
</gene>
<dbReference type="OrthoDB" id="2790258at2759"/>
<sequence>MERPFMAITSHYVNAVDEDVATLIAFHIVEGAHAGVILAQHIFGVLKEYNIVHKIGSITLDNASNNNTMMEELLRLIRAKGYDFDEEGNQICCFPHIINLAVTAFLDALDVTENYVYALKKRPNKKCQATVVALWKGQHRVGLCQTIVKGNEKAHFKERKLLKAPNLEGVLVNTIVERLIKIQLVELLLDLYPAIWEYLNKNKEAFSDMIMLDLEFKVLQDILTCLNVPHQAQELLSAEKTPTLSLAFPVYNQLIRSWRQVGAQLGAFEHAIECGIAKIQEYIAKSRSSPIHIVAMVLNPCIKYTWINSHWTEEEKQLAREIVKGFMLKYLEAHERQSTVTGLEDLSTQASQAQGRGINALFMEPERCLYDDKFGVTPPQSPAAPARIQPTPKRPLLDTFTSSPYASSPLRAASIHQKLTVNTEHERYVKEKVLPLSKLGKTDLVKHWTSVSVEHKFSLLHAVAMDVLPAQASSVSSEQVFSSSKLTCTRARNQMKANTVESLQILKYAIRNRYKHKRALVAANDKGGNNNTSPQGSQSNQSEDTSNLSSLDFMTCLGDADWGHNAILDEDLDINL</sequence>
<dbReference type="PANTHER" id="PTHR46481:SF10">
    <property type="entry name" value="ZINC FINGER BED DOMAIN-CONTAINING PROTEIN 39"/>
    <property type="match status" value="1"/>
</dbReference>
<dbReference type="InterPro" id="IPR008906">
    <property type="entry name" value="HATC_C_dom"/>
</dbReference>
<dbReference type="InterPro" id="IPR012337">
    <property type="entry name" value="RNaseH-like_sf"/>
</dbReference>
<evidence type="ECO:0000313" key="8">
    <source>
        <dbReference type="EMBL" id="KAF8714530.1"/>
    </source>
</evidence>
<dbReference type="GO" id="GO:0005634">
    <property type="term" value="C:nucleus"/>
    <property type="evidence" value="ECO:0007669"/>
    <property type="project" value="UniProtKB-SubCell"/>
</dbReference>
<dbReference type="AlphaFoldDB" id="A0A8H7HZI1"/>
<dbReference type="SUPFAM" id="SSF53098">
    <property type="entry name" value="Ribonuclease H-like"/>
    <property type="match status" value="1"/>
</dbReference>
<dbReference type="PANTHER" id="PTHR46481">
    <property type="entry name" value="ZINC FINGER BED DOMAIN-CONTAINING PROTEIN 4"/>
    <property type="match status" value="1"/>
</dbReference>
<dbReference type="EMBL" id="JACYCD010000009">
    <property type="protein sequence ID" value="KAF8714530.1"/>
    <property type="molecule type" value="Genomic_DNA"/>
</dbReference>
<protein>
    <submittedName>
        <fullName evidence="8">HAT family C-terminal dimerization region</fullName>
    </submittedName>
</protein>
<evidence type="ECO:0000256" key="3">
    <source>
        <dbReference type="ARBA" id="ARBA00022771"/>
    </source>
</evidence>
<feature type="non-terminal residue" evidence="8">
    <location>
        <position position="1"/>
    </location>
</feature>
<evidence type="ECO:0000256" key="6">
    <source>
        <dbReference type="SAM" id="MobiDB-lite"/>
    </source>
</evidence>
<dbReference type="Pfam" id="PF05699">
    <property type="entry name" value="Dimer_Tnp_hAT"/>
    <property type="match status" value="1"/>
</dbReference>
<feature type="compositionally biased region" description="Polar residues" evidence="6">
    <location>
        <begin position="527"/>
        <end position="546"/>
    </location>
</feature>
<keyword evidence="4" id="KW-0862">Zinc</keyword>
<accession>A0A8H7HZI1</accession>